<comment type="caution">
    <text evidence="2">The sequence shown here is derived from an EMBL/GenBank/DDBJ whole genome shotgun (WGS) entry which is preliminary data.</text>
</comment>
<gene>
    <name evidence="2" type="ORF">GGR06_001790</name>
</gene>
<protein>
    <recommendedName>
        <fullName evidence="4">Lipocalin-like domain-containing protein</fullName>
    </recommendedName>
</protein>
<proteinExistence type="predicted"/>
<dbReference type="PROSITE" id="PS51257">
    <property type="entry name" value="PROKAR_LIPOPROTEIN"/>
    <property type="match status" value="1"/>
</dbReference>
<organism evidence="2 3">
    <name type="scientific">Bacteroides reticulotermitis</name>
    <dbReference type="NCBI Taxonomy" id="1133319"/>
    <lineage>
        <taxon>Bacteria</taxon>
        <taxon>Pseudomonadati</taxon>
        <taxon>Bacteroidota</taxon>
        <taxon>Bacteroidia</taxon>
        <taxon>Bacteroidales</taxon>
        <taxon>Bacteroidaceae</taxon>
        <taxon>Bacteroides</taxon>
    </lineage>
</organism>
<evidence type="ECO:0000313" key="2">
    <source>
        <dbReference type="EMBL" id="MBB4044001.1"/>
    </source>
</evidence>
<evidence type="ECO:0008006" key="4">
    <source>
        <dbReference type="Google" id="ProtNLM"/>
    </source>
</evidence>
<evidence type="ECO:0000256" key="1">
    <source>
        <dbReference type="SAM" id="SignalP"/>
    </source>
</evidence>
<accession>A0A840CYS3</accession>
<evidence type="ECO:0000313" key="3">
    <source>
        <dbReference type="Proteomes" id="UP000560658"/>
    </source>
</evidence>
<name>A0A840CYS3_9BACE</name>
<dbReference type="Proteomes" id="UP000560658">
    <property type="component" value="Unassembled WGS sequence"/>
</dbReference>
<feature type="chain" id="PRO_5032315620" description="Lipocalin-like domain-containing protein" evidence="1">
    <location>
        <begin position="24"/>
        <end position="148"/>
    </location>
</feature>
<feature type="signal peptide" evidence="1">
    <location>
        <begin position="1"/>
        <end position="23"/>
    </location>
</feature>
<keyword evidence="3" id="KW-1185">Reference proteome</keyword>
<dbReference type="RefSeq" id="WP_148298249.1">
    <property type="nucleotide sequence ID" value="NZ_JACIER010000006.1"/>
</dbReference>
<reference evidence="2" key="1">
    <citation type="submission" date="2020-08" db="EMBL/GenBank/DDBJ databases">
        <title>Genomic Encyclopedia of Type Strains, Phase IV (KMG-IV): sequencing the most valuable type-strain genomes for metagenomic binning, comparative biology and taxonomic classification.</title>
        <authorList>
            <person name="Goeker M."/>
        </authorList>
    </citation>
    <scope>NUCLEOTIDE SEQUENCE [LARGE SCALE GENOMIC DNA]</scope>
    <source>
        <strain evidence="2">DSM 105720</strain>
    </source>
</reference>
<dbReference type="EMBL" id="JACIER010000006">
    <property type="protein sequence ID" value="MBB4044001.1"/>
    <property type="molecule type" value="Genomic_DNA"/>
</dbReference>
<keyword evidence="1" id="KW-0732">Signal</keyword>
<sequence>MKQVKSVSLLVLAMVLAVGFASCSDDEEVLQWNELPGTWECISEKGYVYFKDYPERCNEWNNENPRLLGTIAVFRSDGTVKFNASESEWILKDNLLTLIHPHLGSPLEIAYTVLKLSSDKLILEEFNTGGEDDYTWRYWNNLTFQKVK</sequence>
<dbReference type="AlphaFoldDB" id="A0A840CYS3"/>